<dbReference type="PANTHER" id="PTHR43252">
    <property type="entry name" value="TRANSCRIPTIONAL REGULATOR YQJI"/>
    <property type="match status" value="1"/>
</dbReference>
<dbReference type="EMBL" id="QRBB01000001">
    <property type="protein sequence ID" value="RDS78614.1"/>
    <property type="molecule type" value="Genomic_DNA"/>
</dbReference>
<dbReference type="PANTHER" id="PTHR43252:SF7">
    <property type="entry name" value="TRANSCRIPTIONAL REGULATOR YQJI"/>
    <property type="match status" value="1"/>
</dbReference>
<keyword evidence="3" id="KW-1185">Reference proteome</keyword>
<protein>
    <submittedName>
        <fullName evidence="2">PadR family transcriptional regulator</fullName>
    </submittedName>
</protein>
<evidence type="ECO:0000313" key="3">
    <source>
        <dbReference type="Proteomes" id="UP000254101"/>
    </source>
</evidence>
<dbReference type="InterPro" id="IPR036388">
    <property type="entry name" value="WH-like_DNA-bd_sf"/>
</dbReference>
<evidence type="ECO:0000259" key="1">
    <source>
        <dbReference type="Pfam" id="PF03551"/>
    </source>
</evidence>
<dbReference type="InterPro" id="IPR036390">
    <property type="entry name" value="WH_DNA-bd_sf"/>
</dbReference>
<name>A0A395LT72_9SPHN</name>
<dbReference type="OrthoDB" id="9814826at2"/>
<feature type="domain" description="Transcription regulator PadR N-terminal" evidence="1">
    <location>
        <begin position="93"/>
        <end position="163"/>
    </location>
</feature>
<accession>A0A395LT72</accession>
<proteinExistence type="predicted"/>
<dbReference type="SUPFAM" id="SSF46785">
    <property type="entry name" value="Winged helix' DNA-binding domain"/>
    <property type="match status" value="1"/>
</dbReference>
<reference evidence="2 3" key="1">
    <citation type="submission" date="2018-07" db="EMBL/GenBank/DDBJ databases">
        <title>Erythrobacter nanhaiensis sp. nov., a novel member of the genus Erythrobacter isolated from the South China Sea.</title>
        <authorList>
            <person name="Chen X."/>
            <person name="Liu J."/>
        </authorList>
    </citation>
    <scope>NUCLEOTIDE SEQUENCE [LARGE SCALE GENOMIC DNA]</scope>
    <source>
        <strain evidence="2 3">S-5</strain>
    </source>
</reference>
<dbReference type="Gene3D" id="1.10.10.10">
    <property type="entry name" value="Winged helix-like DNA-binding domain superfamily/Winged helix DNA-binding domain"/>
    <property type="match status" value="1"/>
</dbReference>
<dbReference type="InterPro" id="IPR005149">
    <property type="entry name" value="Tscrpt_reg_PadR_N"/>
</dbReference>
<gene>
    <name evidence="2" type="ORF">DL238_08375</name>
</gene>
<dbReference type="Proteomes" id="UP000254101">
    <property type="component" value="Unassembled WGS sequence"/>
</dbReference>
<evidence type="ECO:0000313" key="2">
    <source>
        <dbReference type="EMBL" id="RDS78614.1"/>
    </source>
</evidence>
<dbReference type="Pfam" id="PF03551">
    <property type="entry name" value="PadR"/>
    <property type="match status" value="1"/>
</dbReference>
<sequence length="232" mass="24961">MPGGKRTSASFDTDAIFGPEGVFGPGGPFGPKGPFGREGPFGPGGPFGETGPFGGGRRGSRARWKMAGVHDAGEHHRPRRKRMFGPGELRLVLLALIADAPKHGYELIKEIEDMTGGEYSPSPGVIYPTLSLLEDEGRIAPVEGDESRKAFRVTPSGMEELTERASEVDRLMERLGRQAKRAKPAGSPDLLRALGNLATVITNRAANGQFSSESKDKVVDLIDELARKIERL</sequence>
<organism evidence="2 3">
    <name type="scientific">Alteriqipengyuania lutimaris</name>
    <dbReference type="NCBI Taxonomy" id="1538146"/>
    <lineage>
        <taxon>Bacteria</taxon>
        <taxon>Pseudomonadati</taxon>
        <taxon>Pseudomonadota</taxon>
        <taxon>Alphaproteobacteria</taxon>
        <taxon>Sphingomonadales</taxon>
        <taxon>Erythrobacteraceae</taxon>
        <taxon>Alteriqipengyuania</taxon>
    </lineage>
</organism>
<comment type="caution">
    <text evidence="2">The sequence shown here is derived from an EMBL/GenBank/DDBJ whole genome shotgun (WGS) entry which is preliminary data.</text>
</comment>
<dbReference type="AlphaFoldDB" id="A0A395LT72"/>